<dbReference type="InterPro" id="IPR017996">
    <property type="entry name" value="MRJP/yellow-related"/>
</dbReference>
<feature type="disulfide bond" evidence="13">
    <location>
        <begin position="386"/>
        <end position="410"/>
    </location>
</feature>
<dbReference type="InterPro" id="IPR001762">
    <property type="entry name" value="Disintegrin_dom"/>
</dbReference>
<feature type="disulfide bond" evidence="12">
    <location>
        <begin position="699"/>
        <end position="708"/>
    </location>
</feature>
<accession>A0A9Q0MYF4</accession>
<evidence type="ECO:0000256" key="7">
    <source>
        <dbReference type="ARBA" id="ARBA00022989"/>
    </source>
</evidence>
<evidence type="ECO:0000256" key="2">
    <source>
        <dbReference type="ARBA" id="ARBA00004613"/>
    </source>
</evidence>
<dbReference type="Pfam" id="PF01562">
    <property type="entry name" value="Pep_M12B_propep"/>
    <property type="match status" value="1"/>
</dbReference>
<dbReference type="OrthoDB" id="5951731at2759"/>
<dbReference type="PANTHER" id="PTHR11905">
    <property type="entry name" value="ADAM A DISINTEGRIN AND METALLOPROTEASE DOMAIN"/>
    <property type="match status" value="1"/>
</dbReference>
<evidence type="ECO:0000256" key="5">
    <source>
        <dbReference type="ARBA" id="ARBA00022692"/>
    </source>
</evidence>
<dbReference type="InterPro" id="IPR000742">
    <property type="entry name" value="EGF"/>
</dbReference>
<reference evidence="19" key="1">
    <citation type="submission" date="2022-07" db="EMBL/GenBank/DDBJ databases">
        <authorList>
            <person name="Trinca V."/>
            <person name="Uliana J.V.C."/>
            <person name="Torres T.T."/>
            <person name="Ward R.J."/>
            <person name="Monesi N."/>
        </authorList>
    </citation>
    <scope>NUCLEOTIDE SEQUENCE</scope>
    <source>
        <strain evidence="19">HSMRA1968</strain>
        <tissue evidence="19">Whole embryos</tissue>
    </source>
</reference>
<organism evidence="19 20">
    <name type="scientific">Pseudolycoriella hygida</name>
    <dbReference type="NCBI Taxonomy" id="35572"/>
    <lineage>
        <taxon>Eukaryota</taxon>
        <taxon>Metazoa</taxon>
        <taxon>Ecdysozoa</taxon>
        <taxon>Arthropoda</taxon>
        <taxon>Hexapoda</taxon>
        <taxon>Insecta</taxon>
        <taxon>Pterygota</taxon>
        <taxon>Neoptera</taxon>
        <taxon>Endopterygota</taxon>
        <taxon>Diptera</taxon>
        <taxon>Nematocera</taxon>
        <taxon>Sciaroidea</taxon>
        <taxon>Sciaridae</taxon>
        <taxon>Pseudolycoriella</taxon>
    </lineage>
</organism>
<dbReference type="Pfam" id="PF03022">
    <property type="entry name" value="MRJP"/>
    <property type="match status" value="1"/>
</dbReference>
<evidence type="ECO:0000256" key="3">
    <source>
        <dbReference type="ARBA" id="ARBA00009127"/>
    </source>
</evidence>
<gene>
    <name evidence="19" type="primary">Adam12_1</name>
    <name evidence="19" type="ORF">Bhyg_12987</name>
</gene>
<feature type="disulfide bond" evidence="13">
    <location>
        <begin position="346"/>
        <end position="426"/>
    </location>
</feature>
<keyword evidence="12" id="KW-0245">EGF-like domain</keyword>
<feature type="region of interest" description="Disordered" evidence="14">
    <location>
        <begin position="911"/>
        <end position="933"/>
    </location>
</feature>
<evidence type="ECO:0000256" key="1">
    <source>
        <dbReference type="ARBA" id="ARBA00004167"/>
    </source>
</evidence>
<feature type="compositionally biased region" description="Pro residues" evidence="14">
    <location>
        <begin position="1146"/>
        <end position="1156"/>
    </location>
</feature>
<feature type="compositionally biased region" description="Polar residues" evidence="14">
    <location>
        <begin position="1081"/>
        <end position="1092"/>
    </location>
</feature>
<dbReference type="FunFam" id="3.40.390.10:FF:000002">
    <property type="entry name" value="Disintegrin and metalloproteinase domain-containing protein 22"/>
    <property type="match status" value="1"/>
</dbReference>
<comment type="caution">
    <text evidence="12">Lacks conserved residue(s) required for the propagation of feature annotation.</text>
</comment>
<sequence>NGNNRKYNKWITSAIFVILLVPVYGDISSRITNDNVHSSEEFFKHDIIKPTLQHGRHKRDIVDTRLENGFHADELILRYMHGEKDVIIDLKLNHNFIPQGHFMRYQLPNGTDVVQHFTKTDIDLCHYKGTIRNNVKSHVAISTCYGIKGVIFDGVETYYIDTKPNGNISDEHFLYRHSDRIQNQTQKSCEYENHETVPETSPTFINDLKINRASRYKRSAGTVIRGPYNANRHSSFVELVLVVDNKVYKSLGDNLKKVHNHCKDIANIMNALYVPLNIFIALVGVVVWNENNEAELSSDGDKTLKNFLKYRREVLAIKHPNDNAQLLTKEQFDGGVVGKALKGPICTYEYSGGVSMDHSQIVSVVATTVAHEMGHNFGMEHDTPDCKCKEDRCIMSASSSSVAPFHWSSCSIDQLNLAFHRGMNYCLRNKPTQLFDIDSPQCGNGFVEPGEQCDCGLPDFCKNSCCNPHTCMLHSNASCATGECCDLNTCLPRTAGTVCRTADGECDLPEYCTGESEYCPQDFFKRDTELCDNEKAYCYEGACQSHTDQCKLLWGPSGHSMDECYIKNLEGTRHGNCGYDRLNSTYRNCSKEDMMCGLLQCRHLNEILEFGMESVALLSHSFITHKKSVIPCRTAIIDLGLQSVDPGLTPNGAICGVGKMCVRQKCLSIESLRASGIGLDCPENCNGHGICDNKGQCHCDAGFAPPLCNSPGHGGSTSSGPASNPNEGGGFVRIMYVFFLGVVPFLILTSLFVYYWKQNRQFFKSKTPILYVQSHENVVRPKLLITHTTLISSTNPHVYSNCTPLILKDNNGDGFKSGNSSTQNRSGGGNGGHTSPSPAACKISSPSSTDDMNSSLLKSGESVDSNGVNNNIPYGRFKGYTLKPLPISRTPQINAPNVAFVHPVSKISDTTNVPNGIPNRVAPPVPKPPNVVRSQTQVKPVKPIVNRSNSVLPSKYSQEVAPALPPMNPGTTARPLISSPILEASTCSAKELISPLRHNAEKNADKVPVRPAPSVPIQPTTITDTNANQSRIDVVQNLKKAKYDTIKRIALLLKKDEKSSDSSTLSRNPSKTLDKEKLRNIQISAPITSDLSSDGEHEPERSFVNRTQSMRDKPSQSVARRPNIQTFGSMRQPVKRPGSIVGSRPKSPPPPRPPIPATSNQNQDNAPSVAKVCNEYDSCEAVEAPLAQITESSPTNSDNIYAVIEEYQSPAKIPKPVEKVDSSGIGLLSEIVNEIENRNLDSIYSVTTLNRKKSEPDSSATYANTSEISDSSANDYMNLTPSTTSSGYLRPTSINAPIARVSPVKPSHLPSKPFLHILILVSGYRGFIAMATKTTLILLVTITALINEISSQNLKSLKILAEWKEMEFEFPSHEIRENAILNNIYVPGNAVPIDVEVDYKAEGKSRVFVTVPRFTVGIPITLGILTSKYGPNGPYIQAYPDYNWHSSHGRNCDGLTSVFRVAIDECDRLWVVDTGRIGDSQLCPPQIVVFDLNTDRVIHRYKFPTDLYRPGLSLFVTPVVDVRDPRPKGTCRNTMVYIADVTGFGIVVYDYNRNAAWRTQNKYFYPNPDNGTFTIQGESFDLMDGVLGMSLSRRSLIPRTFGFHRPGSPQMSISSSRYLFFHALASVSENRVALSILDNQTAWNEDPDFSPRSFNKLGSRVSQSAAQAMDSNGNLFFGLMNPVAIACWDSSKPYTSNNMRLVSQNDETLQFSSGMKVVMNKKGKEELWVLTCRFQRVMTGSISSREVNFRIQGIQIDDLLNGSQCTRSGIEFGSSISFPFY</sequence>
<dbReference type="FunFam" id="4.10.70.10:FF:000001">
    <property type="entry name" value="Disintegrin and metalloproteinase domain-containing protein 22"/>
    <property type="match status" value="1"/>
</dbReference>
<dbReference type="SUPFAM" id="SSF57552">
    <property type="entry name" value="Blood coagulation inhibitor (disintegrin)"/>
    <property type="match status" value="1"/>
</dbReference>
<dbReference type="Gene3D" id="4.10.70.10">
    <property type="entry name" value="Disintegrin domain"/>
    <property type="match status" value="1"/>
</dbReference>
<feature type="binding site" evidence="13">
    <location>
        <position position="375"/>
    </location>
    <ligand>
        <name>Zn(2+)</name>
        <dbReference type="ChEBI" id="CHEBI:29105"/>
        <note>catalytic</note>
    </ligand>
</feature>
<dbReference type="GO" id="GO:0004222">
    <property type="term" value="F:metalloendopeptidase activity"/>
    <property type="evidence" value="ECO:0007669"/>
    <property type="project" value="InterPro"/>
</dbReference>
<keyword evidence="13" id="KW-0479">Metal-binding</keyword>
<feature type="transmembrane region" description="Helical" evidence="15">
    <location>
        <begin position="1327"/>
        <end position="1346"/>
    </location>
</feature>
<protein>
    <submittedName>
        <fullName evidence="19">Disintegrin and metalloproteinase domain-containing protein 12</fullName>
    </submittedName>
</protein>
<dbReference type="PANTHER" id="PTHR11905:SF159">
    <property type="entry name" value="ADAM METALLOPROTEASE"/>
    <property type="match status" value="1"/>
</dbReference>
<dbReference type="SMART" id="SM00050">
    <property type="entry name" value="DISIN"/>
    <property type="match status" value="1"/>
</dbReference>
<dbReference type="PROSITE" id="PS01186">
    <property type="entry name" value="EGF_2"/>
    <property type="match status" value="1"/>
</dbReference>
<feature type="active site" evidence="13">
    <location>
        <position position="372"/>
    </location>
</feature>
<dbReference type="GO" id="GO:0005886">
    <property type="term" value="C:plasma membrane"/>
    <property type="evidence" value="ECO:0007669"/>
    <property type="project" value="UniProtKB-ARBA"/>
</dbReference>
<keyword evidence="9 15" id="KW-0472">Membrane</keyword>
<feature type="domain" description="Peptidase M12B" evidence="18">
    <location>
        <begin position="235"/>
        <end position="431"/>
    </location>
</feature>
<dbReference type="PROSITE" id="PS50214">
    <property type="entry name" value="DISINTEGRIN_2"/>
    <property type="match status" value="1"/>
</dbReference>
<feature type="transmembrane region" description="Helical" evidence="15">
    <location>
        <begin position="734"/>
        <end position="756"/>
    </location>
</feature>
<feature type="domain" description="Disintegrin" evidence="17">
    <location>
        <begin position="439"/>
        <end position="527"/>
    </location>
</feature>
<feature type="domain" description="EGF-like" evidence="16">
    <location>
        <begin position="677"/>
        <end position="709"/>
    </location>
</feature>
<dbReference type="InterPro" id="IPR002870">
    <property type="entry name" value="Peptidase_M12B_N"/>
</dbReference>
<dbReference type="Gene3D" id="2.120.10.30">
    <property type="entry name" value="TolB, C-terminal domain"/>
    <property type="match status" value="1"/>
</dbReference>
<feature type="binding site" evidence="13">
    <location>
        <position position="371"/>
    </location>
    <ligand>
        <name>Zn(2+)</name>
        <dbReference type="ChEBI" id="CHEBI:29105"/>
        <note>catalytic</note>
    </ligand>
</feature>
<dbReference type="CDD" id="cd04269">
    <property type="entry name" value="ZnMc_adamalysin_II_like"/>
    <property type="match status" value="1"/>
</dbReference>
<keyword evidence="13" id="KW-0862">Zinc</keyword>
<evidence type="ECO:0000256" key="11">
    <source>
        <dbReference type="PROSITE-ProRule" id="PRU00068"/>
    </source>
</evidence>
<keyword evidence="7 15" id="KW-1133">Transmembrane helix</keyword>
<dbReference type="GO" id="GO:0046872">
    <property type="term" value="F:metal ion binding"/>
    <property type="evidence" value="ECO:0007669"/>
    <property type="project" value="UniProtKB-KW"/>
</dbReference>
<comment type="caution">
    <text evidence="19">The sequence shown here is derived from an EMBL/GenBank/DDBJ whole genome shotgun (WGS) entry which is preliminary data.</text>
</comment>
<evidence type="ECO:0000256" key="8">
    <source>
        <dbReference type="ARBA" id="ARBA00023049"/>
    </source>
</evidence>
<dbReference type="InterPro" id="IPR036436">
    <property type="entry name" value="Disintegrin_dom_sf"/>
</dbReference>
<dbReference type="Gene3D" id="3.40.390.10">
    <property type="entry name" value="Collagenase (Catalytic Domain)"/>
    <property type="match status" value="1"/>
</dbReference>
<evidence type="ECO:0000259" key="17">
    <source>
        <dbReference type="PROSITE" id="PS50214"/>
    </source>
</evidence>
<keyword evidence="20" id="KW-1185">Reference proteome</keyword>
<dbReference type="InterPro" id="IPR024079">
    <property type="entry name" value="MetalloPept_cat_dom_sf"/>
</dbReference>
<feature type="compositionally biased region" description="Low complexity" evidence="14">
    <location>
        <begin position="844"/>
        <end position="855"/>
    </location>
</feature>
<evidence type="ECO:0000259" key="18">
    <source>
        <dbReference type="PROSITE" id="PS50215"/>
    </source>
</evidence>
<dbReference type="InterPro" id="IPR011042">
    <property type="entry name" value="6-blade_b-propeller_TolB-like"/>
</dbReference>
<dbReference type="Pfam" id="PF08516">
    <property type="entry name" value="ADAM_CR"/>
    <property type="match status" value="1"/>
</dbReference>
<feature type="region of interest" description="Disordered" evidence="14">
    <location>
        <begin position="1000"/>
        <end position="1024"/>
    </location>
</feature>
<comment type="subcellular location">
    <subcellularLocation>
        <location evidence="1">Membrane</location>
        <topology evidence="1">Single-pass membrane protein</topology>
    </subcellularLocation>
    <subcellularLocation>
        <location evidence="2">Secreted</location>
    </subcellularLocation>
</comment>
<dbReference type="GO" id="GO:0006509">
    <property type="term" value="P:membrane protein ectodomain proteolysis"/>
    <property type="evidence" value="ECO:0007669"/>
    <property type="project" value="TreeGrafter"/>
</dbReference>
<dbReference type="Pfam" id="PF00200">
    <property type="entry name" value="Disintegrin"/>
    <property type="match status" value="1"/>
</dbReference>
<feature type="non-terminal residue" evidence="19">
    <location>
        <position position="1781"/>
    </location>
</feature>
<evidence type="ECO:0000256" key="10">
    <source>
        <dbReference type="ARBA" id="ARBA00023157"/>
    </source>
</evidence>
<feature type="binding site" evidence="13">
    <location>
        <position position="381"/>
    </location>
    <ligand>
        <name>Zn(2+)</name>
        <dbReference type="ChEBI" id="CHEBI:29105"/>
        <note>catalytic</note>
    </ligand>
</feature>
<proteinExistence type="inferred from homology"/>
<dbReference type="PROSITE" id="PS50026">
    <property type="entry name" value="EGF_3"/>
    <property type="match status" value="1"/>
</dbReference>
<feature type="disulfide bond" evidence="12">
    <location>
        <begin position="681"/>
        <end position="691"/>
    </location>
</feature>
<dbReference type="SUPFAM" id="SSF55486">
    <property type="entry name" value="Metalloproteases ('zincins'), catalytic domain"/>
    <property type="match status" value="1"/>
</dbReference>
<keyword evidence="8" id="KW-0482">Metalloprotease</keyword>
<dbReference type="InterPro" id="IPR013111">
    <property type="entry name" value="EGF_extracell"/>
</dbReference>
<dbReference type="PRINTS" id="PR01366">
    <property type="entry name" value="ROYALJELLY"/>
</dbReference>
<evidence type="ECO:0000256" key="9">
    <source>
        <dbReference type="ARBA" id="ARBA00023136"/>
    </source>
</evidence>
<keyword evidence="5 15" id="KW-0812">Transmembrane</keyword>
<feature type="compositionally biased region" description="Polar residues" evidence="14">
    <location>
        <begin position="1157"/>
        <end position="1166"/>
    </location>
</feature>
<evidence type="ECO:0000256" key="13">
    <source>
        <dbReference type="PROSITE-ProRule" id="PRU00276"/>
    </source>
</evidence>
<evidence type="ECO:0000259" key="16">
    <source>
        <dbReference type="PROSITE" id="PS50026"/>
    </source>
</evidence>
<dbReference type="Pfam" id="PF07974">
    <property type="entry name" value="EGF_2"/>
    <property type="match status" value="1"/>
</dbReference>
<keyword evidence="4" id="KW-0964">Secreted</keyword>
<evidence type="ECO:0000256" key="6">
    <source>
        <dbReference type="ARBA" id="ARBA00022729"/>
    </source>
</evidence>
<dbReference type="InterPro" id="IPR006586">
    <property type="entry name" value="ADAM_Cys-rich"/>
</dbReference>
<dbReference type="SMART" id="SM00608">
    <property type="entry name" value="ACR"/>
    <property type="match status" value="1"/>
</dbReference>
<feature type="disulfide bond" evidence="13">
    <location>
        <begin position="388"/>
        <end position="393"/>
    </location>
</feature>
<feature type="region of interest" description="Disordered" evidence="14">
    <location>
        <begin position="813"/>
        <end position="871"/>
    </location>
</feature>
<feature type="compositionally biased region" description="Polar residues" evidence="14">
    <location>
        <begin position="862"/>
        <end position="871"/>
    </location>
</feature>
<dbReference type="PROSITE" id="PS50215">
    <property type="entry name" value="ADAM_MEPRO"/>
    <property type="match status" value="1"/>
</dbReference>
<keyword evidence="8" id="KW-0645">Protease</keyword>
<dbReference type="Gene3D" id="2.60.120.260">
    <property type="entry name" value="Galactose-binding domain-like"/>
    <property type="match status" value="1"/>
</dbReference>
<evidence type="ECO:0000313" key="20">
    <source>
        <dbReference type="Proteomes" id="UP001151699"/>
    </source>
</evidence>
<dbReference type="FunFam" id="2.120.10.30:FF:000045">
    <property type="entry name" value="Blast:Protein yellow"/>
    <property type="match status" value="1"/>
</dbReference>
<dbReference type="InterPro" id="IPR001590">
    <property type="entry name" value="Peptidase_M12B"/>
</dbReference>
<dbReference type="GO" id="GO:0005576">
    <property type="term" value="C:extracellular region"/>
    <property type="evidence" value="ECO:0007669"/>
    <property type="project" value="UniProtKB-SubCell"/>
</dbReference>
<dbReference type="Pfam" id="PF01421">
    <property type="entry name" value="Reprolysin"/>
    <property type="match status" value="1"/>
</dbReference>
<evidence type="ECO:0000256" key="4">
    <source>
        <dbReference type="ARBA" id="ARBA00022525"/>
    </source>
</evidence>
<dbReference type="InterPro" id="IPR034027">
    <property type="entry name" value="Reprolysin_adamalysin"/>
</dbReference>
<comment type="similarity">
    <text evidence="3">Belongs to the major royal jelly protein family.</text>
</comment>
<evidence type="ECO:0000256" key="14">
    <source>
        <dbReference type="SAM" id="MobiDB-lite"/>
    </source>
</evidence>
<evidence type="ECO:0000256" key="15">
    <source>
        <dbReference type="SAM" id="Phobius"/>
    </source>
</evidence>
<keyword evidence="8" id="KW-0378">Hydrolase</keyword>
<feature type="region of interest" description="Disordered" evidence="14">
    <location>
        <begin position="1056"/>
        <end position="1167"/>
    </location>
</feature>
<evidence type="ECO:0000256" key="12">
    <source>
        <dbReference type="PROSITE-ProRule" id="PRU00076"/>
    </source>
</evidence>
<dbReference type="EMBL" id="WJQU01000003">
    <property type="protein sequence ID" value="KAJ6640237.1"/>
    <property type="molecule type" value="Genomic_DNA"/>
</dbReference>
<dbReference type="Proteomes" id="UP001151699">
    <property type="component" value="Chromosome X"/>
</dbReference>
<keyword evidence="6" id="KW-0732">Signal</keyword>
<feature type="disulfide bond" evidence="11">
    <location>
        <begin position="499"/>
        <end position="519"/>
    </location>
</feature>
<feature type="compositionally biased region" description="Basic and acidic residues" evidence="14">
    <location>
        <begin position="1094"/>
        <end position="1114"/>
    </location>
</feature>
<keyword evidence="10 12" id="KW-1015">Disulfide bond</keyword>
<evidence type="ECO:0000313" key="19">
    <source>
        <dbReference type="EMBL" id="KAJ6640237.1"/>
    </source>
</evidence>
<name>A0A9Q0MYF4_9DIPT</name>
<feature type="compositionally biased region" description="Polar residues" evidence="14">
    <location>
        <begin position="1115"/>
        <end position="1129"/>
    </location>
</feature>